<name>A0A9P6XVR2_RHIOR</name>
<dbReference type="Proteomes" id="UP000717996">
    <property type="component" value="Unassembled WGS sequence"/>
</dbReference>
<gene>
    <name evidence="1" type="ORF">G6F51_012509</name>
</gene>
<organism evidence="1 2">
    <name type="scientific">Rhizopus oryzae</name>
    <name type="common">Mucormycosis agent</name>
    <name type="synonym">Rhizopus arrhizus var. delemar</name>
    <dbReference type="NCBI Taxonomy" id="64495"/>
    <lineage>
        <taxon>Eukaryota</taxon>
        <taxon>Fungi</taxon>
        <taxon>Fungi incertae sedis</taxon>
        <taxon>Mucoromycota</taxon>
        <taxon>Mucoromycotina</taxon>
        <taxon>Mucoromycetes</taxon>
        <taxon>Mucorales</taxon>
        <taxon>Mucorineae</taxon>
        <taxon>Rhizopodaceae</taxon>
        <taxon>Rhizopus</taxon>
    </lineage>
</organism>
<accession>A0A9P6XVR2</accession>
<evidence type="ECO:0000313" key="2">
    <source>
        <dbReference type="Proteomes" id="UP000717996"/>
    </source>
</evidence>
<sequence length="262" mass="29675">MSEVFRQRPKTCHILDLIKLSSQKNLFTKSDWKLLKCKFSKRLDNNTFILDLNAAKLQEIEKTAPSEARAIARKYEANHRGASSTLFDFYYEYLKTLEFKKYIFRKDIDITETDMVVKVWGPLIESIMRDKGDIRLKWGDTIGNSGTLTKSGFKMDLRVVRDVISKINKRKEENTANAETAKLDASIGKIDNDRCKLLLESKCVLDRLINVTRDDTIVVCALQLAGLQATLISLVLEADGLYVALNEASASLPTSESDLKSL</sequence>
<reference evidence="1" key="1">
    <citation type="journal article" date="2020" name="Microb. Genom.">
        <title>Genetic diversity of clinical and environmental Mucorales isolates obtained from an investigation of mucormycosis cases among solid organ transplant recipients.</title>
        <authorList>
            <person name="Nguyen M.H."/>
            <person name="Kaul D."/>
            <person name="Muto C."/>
            <person name="Cheng S.J."/>
            <person name="Richter R.A."/>
            <person name="Bruno V.M."/>
            <person name="Liu G."/>
            <person name="Beyhan S."/>
            <person name="Sundermann A.J."/>
            <person name="Mounaud S."/>
            <person name="Pasculle A.W."/>
            <person name="Nierman W.C."/>
            <person name="Driscoll E."/>
            <person name="Cumbie R."/>
            <person name="Clancy C.J."/>
            <person name="Dupont C.L."/>
        </authorList>
    </citation>
    <scope>NUCLEOTIDE SEQUENCE</scope>
    <source>
        <strain evidence="1">GL16</strain>
    </source>
</reference>
<dbReference type="OrthoDB" id="2289963at2759"/>
<evidence type="ECO:0000313" key="1">
    <source>
        <dbReference type="EMBL" id="KAG1533644.1"/>
    </source>
</evidence>
<dbReference type="EMBL" id="JAANIT010003721">
    <property type="protein sequence ID" value="KAG1533644.1"/>
    <property type="molecule type" value="Genomic_DNA"/>
</dbReference>
<dbReference type="AlphaFoldDB" id="A0A9P6XVR2"/>
<proteinExistence type="predicted"/>
<comment type="caution">
    <text evidence="1">The sequence shown here is derived from an EMBL/GenBank/DDBJ whole genome shotgun (WGS) entry which is preliminary data.</text>
</comment>
<protein>
    <submittedName>
        <fullName evidence="1">Uncharacterized protein</fullName>
    </submittedName>
</protein>